<dbReference type="AlphaFoldDB" id="A0A3B0PQD9"/>
<keyword evidence="1" id="KW-0436">Ligase</keyword>
<gene>
    <name evidence="1" type="ORF">NCTC10132_00309</name>
</gene>
<keyword evidence="2" id="KW-1185">Reference proteome</keyword>
<feature type="non-terminal residue" evidence="1">
    <location>
        <position position="31"/>
    </location>
</feature>
<reference evidence="2" key="1">
    <citation type="submission" date="2018-06" db="EMBL/GenBank/DDBJ databases">
        <authorList>
            <consortium name="Pathogen Informatics"/>
        </authorList>
    </citation>
    <scope>NUCLEOTIDE SEQUENCE [LARGE SCALE GENOMIC DNA]</scope>
    <source>
        <strain evidence="2">NCTC10132</strain>
    </source>
</reference>
<keyword evidence="1" id="KW-0030">Aminoacyl-tRNA synthetase</keyword>
<organism evidence="1 2">
    <name type="scientific">Mycoplasmopsis edwardii</name>
    <dbReference type="NCBI Taxonomy" id="53558"/>
    <lineage>
        <taxon>Bacteria</taxon>
        <taxon>Bacillati</taxon>
        <taxon>Mycoplasmatota</taxon>
        <taxon>Mycoplasmoidales</taxon>
        <taxon>Metamycoplasmataceae</taxon>
        <taxon>Mycoplasmopsis</taxon>
    </lineage>
</organism>
<evidence type="ECO:0000313" key="1">
    <source>
        <dbReference type="EMBL" id="SYV96955.1"/>
    </source>
</evidence>
<evidence type="ECO:0000313" key="2">
    <source>
        <dbReference type="Proteomes" id="UP000257559"/>
    </source>
</evidence>
<dbReference type="Proteomes" id="UP000257559">
    <property type="component" value="Chromosome"/>
</dbReference>
<dbReference type="GO" id="GO:0004812">
    <property type="term" value="F:aminoacyl-tRNA ligase activity"/>
    <property type="evidence" value="ECO:0007669"/>
    <property type="project" value="UniProtKB-KW"/>
</dbReference>
<name>A0A3B0PQD9_9BACT</name>
<accession>A0A3B0PQD9</accession>
<dbReference type="EMBL" id="LS991951">
    <property type="protein sequence ID" value="SYV96955.1"/>
    <property type="molecule type" value="Genomic_DNA"/>
</dbReference>
<protein>
    <submittedName>
        <fullName evidence="1">Isoleucyl-tRNA synthetase</fullName>
    </submittedName>
</protein>
<sequence length="31" mass="3875">MDYKNTLNMPQTDFEMRANLTSKETDYRKFW</sequence>
<dbReference type="KEGG" id="medw:NCTC10132_00309"/>
<proteinExistence type="predicted"/>